<feature type="compositionally biased region" description="Basic and acidic residues" evidence="1">
    <location>
        <begin position="340"/>
        <end position="350"/>
    </location>
</feature>
<name>A0AAN7VY31_9PEZI</name>
<comment type="caution">
    <text evidence="3">The sequence shown here is derived from an EMBL/GenBank/DDBJ whole genome shotgun (WGS) entry which is preliminary data.</text>
</comment>
<evidence type="ECO:0000256" key="1">
    <source>
        <dbReference type="SAM" id="MobiDB-lite"/>
    </source>
</evidence>
<dbReference type="Pfam" id="PF24864">
    <property type="entry name" value="DUF7730"/>
    <property type="match status" value="1"/>
</dbReference>
<evidence type="ECO:0000259" key="2">
    <source>
        <dbReference type="Pfam" id="PF24864"/>
    </source>
</evidence>
<evidence type="ECO:0000313" key="3">
    <source>
        <dbReference type="EMBL" id="KAK5691363.1"/>
    </source>
</evidence>
<dbReference type="AlphaFoldDB" id="A0AAN7VY31"/>
<dbReference type="InterPro" id="IPR056632">
    <property type="entry name" value="DUF7730"/>
</dbReference>
<dbReference type="PANTHER" id="PTHR42085">
    <property type="entry name" value="F-BOX DOMAIN-CONTAINING PROTEIN"/>
    <property type="match status" value="1"/>
</dbReference>
<dbReference type="EMBL" id="JAVRQU010000021">
    <property type="protein sequence ID" value="KAK5691363.1"/>
    <property type="molecule type" value="Genomic_DNA"/>
</dbReference>
<proteinExistence type="predicted"/>
<dbReference type="Proteomes" id="UP001310594">
    <property type="component" value="Unassembled WGS sequence"/>
</dbReference>
<feature type="region of interest" description="Disordered" evidence="1">
    <location>
        <begin position="330"/>
        <end position="363"/>
    </location>
</feature>
<accession>A0AAN7VY31</accession>
<dbReference type="InterPro" id="IPR038883">
    <property type="entry name" value="AN11006-like"/>
</dbReference>
<sequence>MEHSTLNRLPPELRDEVYRLALTMKRPTVRTVHSMRRRKVKYELRTIHYHDTYDPHHADELGCGVYYGHAPGESASNNLALLRTCKQMYQEAAKFVFSCNEFRLDINKSTCHQGLNGPPTYRKKTRVLVARFISAIRPEMGNVPKAIEIRSLNLYMCDIRNMLAKTEVAAVLSDLQPLAARLPTCELRVNLRIHISIPNGEHNESHIKTFQVPVQVRDPGRSLDEFAAQIRAGRYPDPYSGPNTTALSPREVNYACAELEIMKELLHSALSSPQQEMTCPWQRHPLNGLGEDEALFSWLNTHGITTWKLAEARPLLMTDEEETNLFNNHTVSSTNAPLRSKKDAPLHVESYDPPAESDMSSTLHSVPSFDGRERYESFLDRHKAALPIDAEMSDDVAFAVAMARLVAGKRR</sequence>
<protein>
    <recommendedName>
        <fullName evidence="2">DUF7730 domain-containing protein</fullName>
    </recommendedName>
</protein>
<gene>
    <name evidence="3" type="ORF">LTR97_011355</name>
</gene>
<feature type="domain" description="DUF7730" evidence="2">
    <location>
        <begin position="6"/>
        <end position="110"/>
    </location>
</feature>
<reference evidence="3" key="1">
    <citation type="submission" date="2023-08" db="EMBL/GenBank/DDBJ databases">
        <title>Black Yeasts Isolated from many extreme environments.</title>
        <authorList>
            <person name="Coleine C."/>
            <person name="Stajich J.E."/>
            <person name="Selbmann L."/>
        </authorList>
    </citation>
    <scope>NUCLEOTIDE SEQUENCE</scope>
    <source>
        <strain evidence="3">CCFEE 5810</strain>
    </source>
</reference>
<dbReference type="PANTHER" id="PTHR42085:SF1">
    <property type="entry name" value="F-BOX DOMAIN-CONTAINING PROTEIN"/>
    <property type="match status" value="1"/>
</dbReference>
<organism evidence="3 4">
    <name type="scientific">Elasticomyces elasticus</name>
    <dbReference type="NCBI Taxonomy" id="574655"/>
    <lineage>
        <taxon>Eukaryota</taxon>
        <taxon>Fungi</taxon>
        <taxon>Dikarya</taxon>
        <taxon>Ascomycota</taxon>
        <taxon>Pezizomycotina</taxon>
        <taxon>Dothideomycetes</taxon>
        <taxon>Dothideomycetidae</taxon>
        <taxon>Mycosphaerellales</taxon>
        <taxon>Teratosphaeriaceae</taxon>
        <taxon>Elasticomyces</taxon>
    </lineage>
</organism>
<evidence type="ECO:0000313" key="4">
    <source>
        <dbReference type="Proteomes" id="UP001310594"/>
    </source>
</evidence>